<dbReference type="Proteomes" id="UP000310754">
    <property type="component" value="Unassembled WGS sequence"/>
</dbReference>
<evidence type="ECO:0000256" key="3">
    <source>
        <dbReference type="ARBA" id="ARBA00022475"/>
    </source>
</evidence>
<feature type="transmembrane region" description="Helical" evidence="8">
    <location>
        <begin position="41"/>
        <end position="61"/>
    </location>
</feature>
<feature type="transmembrane region" description="Helical" evidence="8">
    <location>
        <begin position="94"/>
        <end position="114"/>
    </location>
</feature>
<keyword evidence="10" id="KW-1185">Reference proteome</keyword>
<feature type="transmembrane region" description="Helical" evidence="8">
    <location>
        <begin position="219"/>
        <end position="239"/>
    </location>
</feature>
<evidence type="ECO:0000256" key="4">
    <source>
        <dbReference type="ARBA" id="ARBA00022519"/>
    </source>
</evidence>
<keyword evidence="6 8" id="KW-1133">Transmembrane helix</keyword>
<keyword evidence="2" id="KW-0813">Transport</keyword>
<dbReference type="GO" id="GO:0005886">
    <property type="term" value="C:plasma membrane"/>
    <property type="evidence" value="ECO:0007669"/>
    <property type="project" value="UniProtKB-SubCell"/>
</dbReference>
<dbReference type="AlphaFoldDB" id="A0A4V3W801"/>
<keyword evidence="7 8" id="KW-0472">Membrane</keyword>
<proteinExistence type="predicted"/>
<comment type="subcellular location">
    <subcellularLocation>
        <location evidence="1">Cell membrane</location>
        <topology evidence="1">Multi-pass membrane protein</topology>
    </subcellularLocation>
</comment>
<keyword evidence="5 8" id="KW-0812">Transmembrane</keyword>
<comment type="caution">
    <text evidence="9">The sequence shown here is derived from an EMBL/GenBank/DDBJ whole genome shotgun (WGS) entry which is preliminary data.</text>
</comment>
<feature type="transmembrane region" description="Helical" evidence="8">
    <location>
        <begin position="68"/>
        <end position="88"/>
    </location>
</feature>
<evidence type="ECO:0000256" key="5">
    <source>
        <dbReference type="ARBA" id="ARBA00022692"/>
    </source>
</evidence>
<dbReference type="Pfam" id="PF02653">
    <property type="entry name" value="BPD_transp_2"/>
    <property type="match status" value="1"/>
</dbReference>
<dbReference type="RefSeq" id="WP_190236309.1">
    <property type="nucleotide sequence ID" value="NZ_SSOA01000006.1"/>
</dbReference>
<organism evidence="9 10">
    <name type="scientific">Allorhizobium terrae</name>
    <dbReference type="NCBI Taxonomy" id="1848972"/>
    <lineage>
        <taxon>Bacteria</taxon>
        <taxon>Pseudomonadati</taxon>
        <taxon>Pseudomonadota</taxon>
        <taxon>Alphaproteobacteria</taxon>
        <taxon>Hyphomicrobiales</taxon>
        <taxon>Rhizobiaceae</taxon>
        <taxon>Rhizobium/Agrobacterium group</taxon>
        <taxon>Allorhizobium</taxon>
    </lineage>
</organism>
<dbReference type="CDD" id="cd06579">
    <property type="entry name" value="TM_PBP1_transp_AraH_like"/>
    <property type="match status" value="1"/>
</dbReference>
<dbReference type="PANTHER" id="PTHR32196:SF21">
    <property type="entry name" value="ABC TRANSPORTER PERMEASE PROTEIN YPHD-RELATED"/>
    <property type="match status" value="1"/>
</dbReference>
<name>A0A4V3W801_9HYPH</name>
<feature type="transmembrane region" description="Helical" evidence="8">
    <location>
        <begin position="12"/>
        <end position="29"/>
    </location>
</feature>
<keyword evidence="4" id="KW-0997">Cell inner membrane</keyword>
<reference evidence="9 10" key="1">
    <citation type="submission" date="2019-04" db="EMBL/GenBank/DDBJ databases">
        <title>Rhizobium terrae sp. nov., isolated from a paddy soil.</title>
        <authorList>
            <person name="Lin S.-Y."/>
            <person name="Hameed A."/>
            <person name="Huang H.-I."/>
            <person name="Young C.-C."/>
        </authorList>
    </citation>
    <scope>NUCLEOTIDE SEQUENCE [LARGE SCALE GENOMIC DNA]</scope>
    <source>
        <strain evidence="9 10">CC-HIH110</strain>
    </source>
</reference>
<dbReference type="EMBL" id="SSOA01000006">
    <property type="protein sequence ID" value="THF49342.1"/>
    <property type="molecule type" value="Genomic_DNA"/>
</dbReference>
<feature type="transmembrane region" description="Helical" evidence="8">
    <location>
        <begin position="167"/>
        <end position="188"/>
    </location>
</feature>
<evidence type="ECO:0000256" key="6">
    <source>
        <dbReference type="ARBA" id="ARBA00022989"/>
    </source>
</evidence>
<evidence type="ECO:0000256" key="2">
    <source>
        <dbReference type="ARBA" id="ARBA00022448"/>
    </source>
</evidence>
<evidence type="ECO:0000256" key="7">
    <source>
        <dbReference type="ARBA" id="ARBA00023136"/>
    </source>
</evidence>
<feature type="transmembrane region" description="Helical" evidence="8">
    <location>
        <begin position="121"/>
        <end position="147"/>
    </location>
</feature>
<accession>A0A4V3W801</accession>
<evidence type="ECO:0000313" key="10">
    <source>
        <dbReference type="Proteomes" id="UP000310754"/>
    </source>
</evidence>
<dbReference type="PANTHER" id="PTHR32196">
    <property type="entry name" value="ABC TRANSPORTER PERMEASE PROTEIN YPHD-RELATED-RELATED"/>
    <property type="match status" value="1"/>
</dbReference>
<evidence type="ECO:0000256" key="1">
    <source>
        <dbReference type="ARBA" id="ARBA00004651"/>
    </source>
</evidence>
<dbReference type="InterPro" id="IPR001851">
    <property type="entry name" value="ABC_transp_permease"/>
</dbReference>
<protein>
    <submittedName>
        <fullName evidence="9">ABC transporter permease</fullName>
    </submittedName>
</protein>
<feature type="transmembrane region" description="Helical" evidence="8">
    <location>
        <begin position="298"/>
        <end position="319"/>
    </location>
</feature>
<dbReference type="GO" id="GO:0022857">
    <property type="term" value="F:transmembrane transporter activity"/>
    <property type="evidence" value="ECO:0007669"/>
    <property type="project" value="InterPro"/>
</dbReference>
<evidence type="ECO:0000256" key="8">
    <source>
        <dbReference type="SAM" id="Phobius"/>
    </source>
</evidence>
<evidence type="ECO:0000313" key="9">
    <source>
        <dbReference type="EMBL" id="THF49342.1"/>
    </source>
</evidence>
<gene>
    <name evidence="9" type="ORF">E6C51_13305</name>
</gene>
<keyword evidence="3" id="KW-1003">Cell membrane</keyword>
<sequence length="343" mass="36587">MRRLILANTTEFALIIVTILLCAGLSLGTDRFFTVSNAFDVLNVSAVNIIFAVGLLVVLISGGIDISFAVAASVVQYVTALAVAKLGGGNWAEGFIIAGAVGIGLGLINAFLVWRLKIISIVATISTFNIFFGLLMFFTKGVSIYNLPDWLSTRVVFYEHEMSDGSWIELTLPVVVMILCCIATWFMISRTTIGRQLYAFGDNPEGARRFGINIGAMHYLSFGWLGLMAGIAGLMQAHYAQEVVPNALYGRELDVLAATVLGGARLGGGKGSVIGCVLGVLLVSITQNGLNLMGVSPFAFKMVVGTIILIAITLSSTRFDKLLPSAMKSSNPTKSSRQGSVRQ</sequence>